<evidence type="ECO:0000313" key="2">
    <source>
        <dbReference type="Proteomes" id="UP000820818"/>
    </source>
</evidence>
<dbReference type="EMBL" id="WJBH02000001">
    <property type="protein sequence ID" value="KAI9565647.1"/>
    <property type="molecule type" value="Genomic_DNA"/>
</dbReference>
<comment type="caution">
    <text evidence="1">The sequence shown here is derived from an EMBL/GenBank/DDBJ whole genome shotgun (WGS) entry which is preliminary data.</text>
</comment>
<accession>A0AAD5L424</accession>
<protein>
    <submittedName>
        <fullName evidence="1">Uncharacterized protein</fullName>
    </submittedName>
</protein>
<evidence type="ECO:0000313" key="1">
    <source>
        <dbReference type="EMBL" id="KAI9565647.1"/>
    </source>
</evidence>
<name>A0AAD5L424_9CRUS</name>
<gene>
    <name evidence="1" type="ORF">GHT06_009439</name>
</gene>
<sequence>MFCLAIIIGNSFLYRLCTTHHLLQKETTWSLIGLFPRLLSSGLYSCSLRL</sequence>
<proteinExistence type="predicted"/>
<organism evidence="1 2">
    <name type="scientific">Daphnia sinensis</name>
    <dbReference type="NCBI Taxonomy" id="1820382"/>
    <lineage>
        <taxon>Eukaryota</taxon>
        <taxon>Metazoa</taxon>
        <taxon>Ecdysozoa</taxon>
        <taxon>Arthropoda</taxon>
        <taxon>Crustacea</taxon>
        <taxon>Branchiopoda</taxon>
        <taxon>Diplostraca</taxon>
        <taxon>Cladocera</taxon>
        <taxon>Anomopoda</taxon>
        <taxon>Daphniidae</taxon>
        <taxon>Daphnia</taxon>
        <taxon>Daphnia similis group</taxon>
    </lineage>
</organism>
<dbReference type="Proteomes" id="UP000820818">
    <property type="component" value="Linkage Group LG1"/>
</dbReference>
<keyword evidence="2" id="KW-1185">Reference proteome</keyword>
<dbReference type="AlphaFoldDB" id="A0AAD5L424"/>
<reference evidence="1 2" key="1">
    <citation type="submission" date="2022-05" db="EMBL/GenBank/DDBJ databases">
        <title>A multi-omics perspective on studying reproductive biology in Daphnia sinensis.</title>
        <authorList>
            <person name="Jia J."/>
        </authorList>
    </citation>
    <scope>NUCLEOTIDE SEQUENCE [LARGE SCALE GENOMIC DNA]</scope>
    <source>
        <strain evidence="1 2">WSL</strain>
    </source>
</reference>